<feature type="transmembrane region" description="Helical" evidence="1">
    <location>
        <begin position="39"/>
        <end position="56"/>
    </location>
</feature>
<dbReference type="WBParaSite" id="jg21806">
    <property type="protein sequence ID" value="jg21806"/>
    <property type="gene ID" value="jg21806"/>
</dbReference>
<protein>
    <submittedName>
        <fullName evidence="3">Uncharacterized protein</fullName>
    </submittedName>
</protein>
<evidence type="ECO:0000313" key="2">
    <source>
        <dbReference type="Proteomes" id="UP000887574"/>
    </source>
</evidence>
<accession>A0A915DQD9</accession>
<dbReference type="AlphaFoldDB" id="A0A915DQD9"/>
<feature type="transmembrane region" description="Helical" evidence="1">
    <location>
        <begin position="76"/>
        <end position="94"/>
    </location>
</feature>
<keyword evidence="1" id="KW-0472">Membrane</keyword>
<keyword evidence="1" id="KW-0812">Transmembrane</keyword>
<keyword evidence="1" id="KW-1133">Transmembrane helix</keyword>
<name>A0A915DQD9_9BILA</name>
<keyword evidence="2" id="KW-1185">Reference proteome</keyword>
<evidence type="ECO:0000256" key="1">
    <source>
        <dbReference type="SAM" id="Phobius"/>
    </source>
</evidence>
<reference evidence="3" key="1">
    <citation type="submission" date="2022-11" db="UniProtKB">
        <authorList>
            <consortium name="WormBaseParasite"/>
        </authorList>
    </citation>
    <scope>IDENTIFICATION</scope>
</reference>
<proteinExistence type="predicted"/>
<sequence>MKTPTLLLAKFYFNRIFQYNFEISASGAEFKTVDMLSKASSIQLFLLIQIFLCGLATIEADKKMNGLTMLRARRSVWKGALIGAVAGAGVAYAAKKYMDPEKRVT</sequence>
<organism evidence="2 3">
    <name type="scientific">Ditylenchus dipsaci</name>
    <dbReference type="NCBI Taxonomy" id="166011"/>
    <lineage>
        <taxon>Eukaryota</taxon>
        <taxon>Metazoa</taxon>
        <taxon>Ecdysozoa</taxon>
        <taxon>Nematoda</taxon>
        <taxon>Chromadorea</taxon>
        <taxon>Rhabditida</taxon>
        <taxon>Tylenchina</taxon>
        <taxon>Tylenchomorpha</taxon>
        <taxon>Sphaerularioidea</taxon>
        <taxon>Anguinidae</taxon>
        <taxon>Anguininae</taxon>
        <taxon>Ditylenchus</taxon>
    </lineage>
</organism>
<dbReference type="Proteomes" id="UP000887574">
    <property type="component" value="Unplaced"/>
</dbReference>
<evidence type="ECO:0000313" key="3">
    <source>
        <dbReference type="WBParaSite" id="jg21806"/>
    </source>
</evidence>